<organism evidence="2">
    <name type="scientific">Salmonella enterica subsp. enterica serovar Indiana</name>
    <dbReference type="NCBI Taxonomy" id="286783"/>
    <lineage>
        <taxon>Bacteria</taxon>
        <taxon>Pseudomonadati</taxon>
        <taxon>Pseudomonadota</taxon>
        <taxon>Gammaproteobacteria</taxon>
        <taxon>Enterobacterales</taxon>
        <taxon>Enterobacteriaceae</taxon>
        <taxon>Salmonella</taxon>
    </lineage>
</organism>
<dbReference type="AlphaFoldDB" id="A0A5U9C2V3"/>
<proteinExistence type="predicted"/>
<comment type="caution">
    <text evidence="2">The sequence shown here is derived from an EMBL/GenBank/DDBJ whole genome shotgun (WGS) entry which is preliminary data.</text>
</comment>
<sequence length="54" mass="5561">MCAATKCQAHKAILFAILVLGSAHNPHVLRVRSGCSALSVTKLAATITPYGPGN</sequence>
<dbReference type="EMBL" id="AAGWDL010000008">
    <property type="protein sequence ID" value="EBS6377899.1"/>
    <property type="molecule type" value="Genomic_DNA"/>
</dbReference>
<dbReference type="EMBL" id="AAHJAA010000014">
    <property type="protein sequence ID" value="EBW7074338.1"/>
    <property type="molecule type" value="Genomic_DNA"/>
</dbReference>
<dbReference type="Proteomes" id="UP000839609">
    <property type="component" value="Unassembled WGS sequence"/>
</dbReference>
<reference evidence="2" key="1">
    <citation type="submission" date="2018-06" db="EMBL/GenBank/DDBJ databases">
        <authorList>
            <person name="Ashton P.M."/>
            <person name="Dallman T."/>
            <person name="Nair S."/>
            <person name="De Pinna E."/>
            <person name="Peters T."/>
            <person name="Grant K."/>
        </authorList>
    </citation>
    <scope>NUCLEOTIDE SEQUENCE</scope>
    <source>
        <strain evidence="2">382836</strain>
        <strain evidence="1">599586</strain>
    </source>
</reference>
<accession>A0A5U9C2V3</accession>
<evidence type="ECO:0000313" key="1">
    <source>
        <dbReference type="EMBL" id="EBS6377899.1"/>
    </source>
</evidence>
<gene>
    <name evidence="1" type="ORF">D4X88_11445</name>
    <name evidence="2" type="ORF">DQC01_05170</name>
</gene>
<name>A0A5U9C2V3_SALET</name>
<protein>
    <submittedName>
        <fullName evidence="2">L-asparaginase</fullName>
    </submittedName>
</protein>
<evidence type="ECO:0000313" key="2">
    <source>
        <dbReference type="EMBL" id="EBW7074338.1"/>
    </source>
</evidence>